<feature type="domain" description="Peptidase M16 C-terminal" evidence="4">
    <location>
        <begin position="155"/>
        <end position="324"/>
    </location>
</feature>
<dbReference type="Pfam" id="PF00675">
    <property type="entry name" value="Peptidase_M16"/>
    <property type="match status" value="1"/>
</dbReference>
<sequence length="391" mass="44782">MNKKIIFKGDQDSKFAYFSLMFSAGTAIENTEELGFSHLIEHLLLRSGGEQSLNELFDNNGAFIGGETSRDYINLMGYCKAENFKNIFEAIVSRVFNLNLTEEELLREKRVVLVELTQYENGSKTEKLVSDNRLIFKNSKWSEDIIGVRENIESVDLKKLYKFYTENIQNGEFQIAISGPNHLKEEIVIIENKLPVGGTPVKSNFPIFSSGVTERKKNQQVSEISMYIDISKMTTSSHDVAILTILNAMLTGVKGSVLGGKLRTKNQWVYNIISFPIFYNGLTILKILTRTPEIHKHQVVQVLKEDLVNREDLKNTKLFDKAKKRVINEVLMSYEVKKVEFLKTLCREKLFNIPSWESVTGEIEKVSLNELNQFAKDALMQNKQFHIIINC</sequence>
<evidence type="ECO:0000256" key="1">
    <source>
        <dbReference type="ARBA" id="ARBA00007261"/>
    </source>
</evidence>
<dbReference type="InterPro" id="IPR007863">
    <property type="entry name" value="Peptidase_M16_C"/>
</dbReference>
<accession>A0A7Z8ZX48</accession>
<comment type="similarity">
    <text evidence="1 2">Belongs to the peptidase M16 family.</text>
</comment>
<evidence type="ECO:0000259" key="4">
    <source>
        <dbReference type="Pfam" id="PF05193"/>
    </source>
</evidence>
<dbReference type="SUPFAM" id="SSF63411">
    <property type="entry name" value="LuxS/MPP-like metallohydrolase"/>
    <property type="match status" value="2"/>
</dbReference>
<organism evidence="5 6">
    <name type="scientific">Streptococcus equi subsp. zooepidemicus</name>
    <dbReference type="NCBI Taxonomy" id="40041"/>
    <lineage>
        <taxon>Bacteria</taxon>
        <taxon>Bacillati</taxon>
        <taxon>Bacillota</taxon>
        <taxon>Bacilli</taxon>
        <taxon>Lactobacillales</taxon>
        <taxon>Streptococcaceae</taxon>
        <taxon>Streptococcus</taxon>
    </lineage>
</organism>
<dbReference type="EMBL" id="LR134317">
    <property type="protein sequence ID" value="VEF09293.1"/>
    <property type="molecule type" value="Genomic_DNA"/>
</dbReference>
<protein>
    <submittedName>
        <fullName evidence="5">Insulinase family metallopeptidase</fullName>
    </submittedName>
</protein>
<dbReference type="PANTHER" id="PTHR11851:SF49">
    <property type="entry name" value="MITOCHONDRIAL-PROCESSING PEPTIDASE SUBUNIT ALPHA"/>
    <property type="match status" value="1"/>
</dbReference>
<proteinExistence type="inferred from homology"/>
<dbReference type="RefSeq" id="WP_154804241.1">
    <property type="nucleotide sequence ID" value="NZ_LR134317.1"/>
</dbReference>
<dbReference type="GO" id="GO:0046872">
    <property type="term" value="F:metal ion binding"/>
    <property type="evidence" value="ECO:0007669"/>
    <property type="project" value="InterPro"/>
</dbReference>
<dbReference type="InterPro" id="IPR001431">
    <property type="entry name" value="Pept_M16_Zn_BS"/>
</dbReference>
<dbReference type="Pfam" id="PF05193">
    <property type="entry name" value="Peptidase_M16_C"/>
    <property type="match status" value="1"/>
</dbReference>
<dbReference type="AlphaFoldDB" id="A0A7Z8ZX48"/>
<name>A0A7Z8ZX48_STRSZ</name>
<reference evidence="5 6" key="1">
    <citation type="submission" date="2018-12" db="EMBL/GenBank/DDBJ databases">
        <authorList>
            <consortium name="Pathogen Informatics"/>
        </authorList>
    </citation>
    <scope>NUCLEOTIDE SEQUENCE [LARGE SCALE GENOMIC DNA]</scope>
    <source>
        <strain evidence="5 6">NCTC6180</strain>
    </source>
</reference>
<gene>
    <name evidence="5" type="ORF">NCTC6180_01859</name>
</gene>
<dbReference type="InterPro" id="IPR050361">
    <property type="entry name" value="MPP/UQCRC_Complex"/>
</dbReference>
<dbReference type="InterPro" id="IPR011249">
    <property type="entry name" value="Metalloenz_LuxS/M16"/>
</dbReference>
<dbReference type="GO" id="GO:0006508">
    <property type="term" value="P:proteolysis"/>
    <property type="evidence" value="ECO:0007669"/>
    <property type="project" value="InterPro"/>
</dbReference>
<dbReference type="PANTHER" id="PTHR11851">
    <property type="entry name" value="METALLOPROTEASE"/>
    <property type="match status" value="1"/>
</dbReference>
<evidence type="ECO:0000313" key="5">
    <source>
        <dbReference type="EMBL" id="VEF09293.1"/>
    </source>
</evidence>
<dbReference type="Proteomes" id="UP000269903">
    <property type="component" value="Chromosome"/>
</dbReference>
<evidence type="ECO:0000313" key="6">
    <source>
        <dbReference type="Proteomes" id="UP000269903"/>
    </source>
</evidence>
<feature type="domain" description="Peptidase M16 N-terminal" evidence="3">
    <location>
        <begin position="6"/>
        <end position="132"/>
    </location>
</feature>
<dbReference type="PROSITE" id="PS00143">
    <property type="entry name" value="INSULINASE"/>
    <property type="match status" value="1"/>
</dbReference>
<evidence type="ECO:0000256" key="2">
    <source>
        <dbReference type="RuleBase" id="RU004447"/>
    </source>
</evidence>
<dbReference type="GO" id="GO:0004222">
    <property type="term" value="F:metalloendopeptidase activity"/>
    <property type="evidence" value="ECO:0007669"/>
    <property type="project" value="InterPro"/>
</dbReference>
<evidence type="ECO:0000259" key="3">
    <source>
        <dbReference type="Pfam" id="PF00675"/>
    </source>
</evidence>
<dbReference type="InterPro" id="IPR011765">
    <property type="entry name" value="Pept_M16_N"/>
</dbReference>
<dbReference type="Gene3D" id="3.30.830.10">
    <property type="entry name" value="Metalloenzyme, LuxS/M16 peptidase-like"/>
    <property type="match status" value="2"/>
</dbReference>